<proteinExistence type="predicted"/>
<sequence length="44" mass="5286">MQSVQKTRRAPLKARPREVTDAEFEQAVRDFSDRYKKTLEYLAR</sequence>
<gene>
    <name evidence="1" type="ordered locus">SJA_C1-29470</name>
</gene>
<protein>
    <submittedName>
        <fullName evidence="1">Uncharacterized protein</fullName>
    </submittedName>
</protein>
<evidence type="ECO:0000313" key="1">
    <source>
        <dbReference type="EMBL" id="BAI97781.1"/>
    </source>
</evidence>
<dbReference type="RefSeq" id="WP_013041073.1">
    <property type="nucleotide sequence ID" value="NC_014006.1"/>
</dbReference>
<evidence type="ECO:0000313" key="2">
    <source>
        <dbReference type="Proteomes" id="UP000007753"/>
    </source>
</evidence>
<organism evidence="1 2">
    <name type="scientific">Sphingobium indicum (strain DSM 16413 / CCM 7287 / MTCC 6362 / UT26 / NBRC 101211 / UT26S)</name>
    <name type="common">Sphingobium japonicum</name>
    <dbReference type="NCBI Taxonomy" id="452662"/>
    <lineage>
        <taxon>Bacteria</taxon>
        <taxon>Pseudomonadati</taxon>
        <taxon>Pseudomonadota</taxon>
        <taxon>Alphaproteobacteria</taxon>
        <taxon>Sphingomonadales</taxon>
        <taxon>Sphingomonadaceae</taxon>
        <taxon>Sphingobium</taxon>
    </lineage>
</organism>
<dbReference type="EMBL" id="AP010803">
    <property type="protein sequence ID" value="BAI97781.1"/>
    <property type="molecule type" value="Genomic_DNA"/>
</dbReference>
<reference evidence="1 2" key="1">
    <citation type="journal article" date="2010" name="J. Bacteriol.">
        <title>Complete genome sequence of the representative gamma-hexachlorocyclohexane-degrading bacterium Sphingobium japonicum UT26.</title>
        <authorList>
            <person name="Nagata Y."/>
            <person name="Ohtsubo Y."/>
            <person name="Endo R."/>
            <person name="Ichikawa N."/>
            <person name="Ankai A."/>
            <person name="Oguchi A."/>
            <person name="Fukui S."/>
            <person name="Fujita N."/>
            <person name="Tsuda M."/>
        </authorList>
    </citation>
    <scope>NUCLEOTIDE SEQUENCE [LARGE SCALE GENOMIC DNA]</scope>
    <source>
        <strain evidence="2">DSM 16413 / CCM 7287 / MTCC 6362 / UT26 / NBRC 101211 / UT26S</strain>
    </source>
</reference>
<dbReference type="HOGENOM" id="CLU_3222205_0_0_5"/>
<name>D4Z599_SPHIU</name>
<dbReference type="Proteomes" id="UP000007753">
    <property type="component" value="Chromosome 1"/>
</dbReference>
<dbReference type="KEGG" id="sjp:SJA_C1-29470"/>
<dbReference type="AlphaFoldDB" id="D4Z599"/>
<dbReference type="GeneID" id="97558574"/>
<keyword evidence="2" id="KW-1185">Reference proteome</keyword>
<dbReference type="STRING" id="452662.SJA_C1-29470"/>
<accession>D4Z599</accession>